<sequence>MEEIVTYVEMTARSQLSPAAPVPGLALDALDRSSPMIADLLARIGAPYGWRSASRTEQEWKSWFAECPDRTFWLLSFEGEPAGMVTCDPQAAGEVEIRSFGLLPEFVGKGLGGYALTLGILRAWDLAPAVTRVWLHTSTFDHENALPNYHGRGFRTFKTEVGDRS</sequence>
<name>A0A8J3KG36_9ACTN</name>
<comment type="caution">
    <text evidence="2">The sequence shown here is derived from an EMBL/GenBank/DDBJ whole genome shotgun (WGS) entry which is preliminary data.</text>
</comment>
<dbReference type="CDD" id="cd04301">
    <property type="entry name" value="NAT_SF"/>
    <property type="match status" value="1"/>
</dbReference>
<keyword evidence="3" id="KW-1185">Reference proteome</keyword>
<dbReference type="Pfam" id="PF00583">
    <property type="entry name" value="Acetyltransf_1"/>
    <property type="match status" value="1"/>
</dbReference>
<dbReference type="PROSITE" id="PS51186">
    <property type="entry name" value="GNAT"/>
    <property type="match status" value="1"/>
</dbReference>
<dbReference type="SUPFAM" id="SSF55729">
    <property type="entry name" value="Acyl-CoA N-acyltransferases (Nat)"/>
    <property type="match status" value="1"/>
</dbReference>
<gene>
    <name evidence="2" type="ORF">Cci01nite_15740</name>
</gene>
<dbReference type="InterPro" id="IPR016181">
    <property type="entry name" value="Acyl_CoA_acyltransferase"/>
</dbReference>
<reference evidence="2 3" key="1">
    <citation type="submission" date="2021-01" db="EMBL/GenBank/DDBJ databases">
        <title>Whole genome shotgun sequence of Catellatospora citrea NBRC 14495.</title>
        <authorList>
            <person name="Komaki H."/>
            <person name="Tamura T."/>
        </authorList>
    </citation>
    <scope>NUCLEOTIDE SEQUENCE [LARGE SCALE GENOMIC DNA]</scope>
    <source>
        <strain evidence="2 3">NBRC 14495</strain>
    </source>
</reference>
<feature type="domain" description="N-acetyltransferase" evidence="1">
    <location>
        <begin position="35"/>
        <end position="165"/>
    </location>
</feature>
<dbReference type="Proteomes" id="UP000659904">
    <property type="component" value="Unassembled WGS sequence"/>
</dbReference>
<dbReference type="AlphaFoldDB" id="A0A8J3KG36"/>
<evidence type="ECO:0000313" key="3">
    <source>
        <dbReference type="Proteomes" id="UP000659904"/>
    </source>
</evidence>
<protein>
    <submittedName>
        <fullName evidence="2">N-acetyltransferase</fullName>
    </submittedName>
</protein>
<evidence type="ECO:0000313" key="2">
    <source>
        <dbReference type="EMBL" id="GIF96480.1"/>
    </source>
</evidence>
<proteinExistence type="predicted"/>
<dbReference type="EMBL" id="BONH01000005">
    <property type="protein sequence ID" value="GIF96480.1"/>
    <property type="molecule type" value="Genomic_DNA"/>
</dbReference>
<dbReference type="Gene3D" id="3.40.630.30">
    <property type="match status" value="1"/>
</dbReference>
<evidence type="ECO:0000259" key="1">
    <source>
        <dbReference type="PROSITE" id="PS51186"/>
    </source>
</evidence>
<organism evidence="2 3">
    <name type="scientific">Catellatospora citrea</name>
    <dbReference type="NCBI Taxonomy" id="53366"/>
    <lineage>
        <taxon>Bacteria</taxon>
        <taxon>Bacillati</taxon>
        <taxon>Actinomycetota</taxon>
        <taxon>Actinomycetes</taxon>
        <taxon>Micromonosporales</taxon>
        <taxon>Micromonosporaceae</taxon>
        <taxon>Catellatospora</taxon>
    </lineage>
</organism>
<dbReference type="GO" id="GO:0016747">
    <property type="term" value="F:acyltransferase activity, transferring groups other than amino-acyl groups"/>
    <property type="evidence" value="ECO:0007669"/>
    <property type="project" value="InterPro"/>
</dbReference>
<accession>A0A8J3KG36</accession>
<dbReference type="InterPro" id="IPR000182">
    <property type="entry name" value="GNAT_dom"/>
</dbReference>